<reference evidence="1" key="1">
    <citation type="journal article" date="2022" name="Int. J. Mol. Sci.">
        <title>Draft Genome of Tanacetum Coccineum: Genomic Comparison of Closely Related Tanacetum-Family Plants.</title>
        <authorList>
            <person name="Yamashiro T."/>
            <person name="Shiraishi A."/>
            <person name="Nakayama K."/>
            <person name="Satake H."/>
        </authorList>
    </citation>
    <scope>NUCLEOTIDE SEQUENCE</scope>
</reference>
<proteinExistence type="predicted"/>
<name>A0ABQ5AZF4_9ASTR</name>
<evidence type="ECO:0000313" key="2">
    <source>
        <dbReference type="Proteomes" id="UP001151760"/>
    </source>
</evidence>
<reference evidence="1" key="2">
    <citation type="submission" date="2022-01" db="EMBL/GenBank/DDBJ databases">
        <authorList>
            <person name="Yamashiro T."/>
            <person name="Shiraishi A."/>
            <person name="Satake H."/>
            <person name="Nakayama K."/>
        </authorList>
    </citation>
    <scope>NUCLEOTIDE SEQUENCE</scope>
</reference>
<comment type="caution">
    <text evidence="1">The sequence shown here is derived from an EMBL/GenBank/DDBJ whole genome shotgun (WGS) entry which is preliminary data.</text>
</comment>
<dbReference type="Proteomes" id="UP001151760">
    <property type="component" value="Unassembled WGS sequence"/>
</dbReference>
<protein>
    <submittedName>
        <fullName evidence="1">Uncharacterized protein</fullName>
    </submittedName>
</protein>
<evidence type="ECO:0000313" key="1">
    <source>
        <dbReference type="EMBL" id="GJT08031.1"/>
    </source>
</evidence>
<dbReference type="EMBL" id="BQNB010012798">
    <property type="protein sequence ID" value="GJT08031.1"/>
    <property type="molecule type" value="Genomic_DNA"/>
</dbReference>
<keyword evidence="2" id="KW-1185">Reference proteome</keyword>
<accession>A0ABQ5AZF4</accession>
<sequence>MDKDHPVNVKVRAMQEELLSRLTDYKVGNSLTTSLAKKRNSSYVVDIKQDRLKNHQEVKDLSDTLRKVTFHWDSVISSKLDVKKQDCTAMSILQMQYTWVICKLDSSNVVPRTA</sequence>
<gene>
    <name evidence="1" type="ORF">Tco_0842493</name>
</gene>
<organism evidence="1 2">
    <name type="scientific">Tanacetum coccineum</name>
    <dbReference type="NCBI Taxonomy" id="301880"/>
    <lineage>
        <taxon>Eukaryota</taxon>
        <taxon>Viridiplantae</taxon>
        <taxon>Streptophyta</taxon>
        <taxon>Embryophyta</taxon>
        <taxon>Tracheophyta</taxon>
        <taxon>Spermatophyta</taxon>
        <taxon>Magnoliopsida</taxon>
        <taxon>eudicotyledons</taxon>
        <taxon>Gunneridae</taxon>
        <taxon>Pentapetalae</taxon>
        <taxon>asterids</taxon>
        <taxon>campanulids</taxon>
        <taxon>Asterales</taxon>
        <taxon>Asteraceae</taxon>
        <taxon>Asteroideae</taxon>
        <taxon>Anthemideae</taxon>
        <taxon>Anthemidinae</taxon>
        <taxon>Tanacetum</taxon>
    </lineage>
</organism>